<accession>A0ABQ5BUT3</accession>
<keyword evidence="2" id="KW-0695">RNA-directed DNA polymerase</keyword>
<comment type="caution">
    <text evidence="2">The sequence shown here is derived from an EMBL/GenBank/DDBJ whole genome shotgun (WGS) entry which is preliminary data.</text>
</comment>
<keyword evidence="2" id="KW-0548">Nucleotidyltransferase</keyword>
<dbReference type="EMBL" id="BQNB010013553">
    <property type="protein sequence ID" value="GJT17403.1"/>
    <property type="molecule type" value="Genomic_DNA"/>
</dbReference>
<dbReference type="Proteomes" id="UP001151760">
    <property type="component" value="Unassembled WGS sequence"/>
</dbReference>
<gene>
    <name evidence="2" type="ORF">Tco_0876109</name>
</gene>
<reference evidence="2" key="2">
    <citation type="submission" date="2022-01" db="EMBL/GenBank/DDBJ databases">
        <authorList>
            <person name="Yamashiro T."/>
            <person name="Shiraishi A."/>
            <person name="Satake H."/>
            <person name="Nakayama K."/>
        </authorList>
    </citation>
    <scope>NUCLEOTIDE SEQUENCE</scope>
</reference>
<feature type="region of interest" description="Disordered" evidence="1">
    <location>
        <begin position="181"/>
        <end position="212"/>
    </location>
</feature>
<dbReference type="GO" id="GO:0003964">
    <property type="term" value="F:RNA-directed DNA polymerase activity"/>
    <property type="evidence" value="ECO:0007669"/>
    <property type="project" value="UniProtKB-KW"/>
</dbReference>
<evidence type="ECO:0000313" key="2">
    <source>
        <dbReference type="EMBL" id="GJT17403.1"/>
    </source>
</evidence>
<proteinExistence type="predicted"/>
<sequence>MNESDDTLWESSEGNPMEINKEKFMQENIQDNVNKDHRKSYAVAVQNKSQTLDTSLNFRPTVTDDDGCEFVIFDEELGCYMAENALRYHVRRMWSKYGFIDVQDPTIGLEKKDETKIPLWAKIKNIPLETWTKDRISALASSLGKPLRMDNIIAQKGELRYFEKKGRDINGVYKRKEVVKEVQNDQQKDNTDKSNDAQSKEAKGKEEEMDKRTKLKSLKDRILVDQYLNKKMQPTCAEAQNRSKDMISYFKLKWEEDRMKEKESQHEDIEDVMEGHNMI</sequence>
<name>A0ABQ5BUT3_9ASTR</name>
<keyword evidence="3" id="KW-1185">Reference proteome</keyword>
<evidence type="ECO:0000313" key="3">
    <source>
        <dbReference type="Proteomes" id="UP001151760"/>
    </source>
</evidence>
<reference evidence="2" key="1">
    <citation type="journal article" date="2022" name="Int. J. Mol. Sci.">
        <title>Draft Genome of Tanacetum Coccineum: Genomic Comparison of Closely Related Tanacetum-Family Plants.</title>
        <authorList>
            <person name="Yamashiro T."/>
            <person name="Shiraishi A."/>
            <person name="Nakayama K."/>
            <person name="Satake H."/>
        </authorList>
    </citation>
    <scope>NUCLEOTIDE SEQUENCE</scope>
</reference>
<organism evidence="2 3">
    <name type="scientific">Tanacetum coccineum</name>
    <dbReference type="NCBI Taxonomy" id="301880"/>
    <lineage>
        <taxon>Eukaryota</taxon>
        <taxon>Viridiplantae</taxon>
        <taxon>Streptophyta</taxon>
        <taxon>Embryophyta</taxon>
        <taxon>Tracheophyta</taxon>
        <taxon>Spermatophyta</taxon>
        <taxon>Magnoliopsida</taxon>
        <taxon>eudicotyledons</taxon>
        <taxon>Gunneridae</taxon>
        <taxon>Pentapetalae</taxon>
        <taxon>asterids</taxon>
        <taxon>campanulids</taxon>
        <taxon>Asterales</taxon>
        <taxon>Asteraceae</taxon>
        <taxon>Asteroideae</taxon>
        <taxon>Anthemideae</taxon>
        <taxon>Anthemidinae</taxon>
        <taxon>Tanacetum</taxon>
    </lineage>
</organism>
<evidence type="ECO:0000256" key="1">
    <source>
        <dbReference type="SAM" id="MobiDB-lite"/>
    </source>
</evidence>
<protein>
    <submittedName>
        <fullName evidence="2">RNA-directed DNA polymerase, eukaryota, reverse transcriptase zinc-binding domain protein</fullName>
    </submittedName>
</protein>
<keyword evidence="2" id="KW-0808">Transferase</keyword>